<dbReference type="EMBL" id="JBFAIH010000022">
    <property type="protein sequence ID" value="MEV0366740.1"/>
    <property type="molecule type" value="Genomic_DNA"/>
</dbReference>
<sequence length="63" mass="6479">MATVVKDSSSSGGGGVPGARDRMHSTVLTAPTRPWNLSDITAPTLIVMGTRDNELADPAAEAQ</sequence>
<evidence type="ECO:0000313" key="3">
    <source>
        <dbReference type="Proteomes" id="UP001551658"/>
    </source>
</evidence>
<feature type="region of interest" description="Disordered" evidence="1">
    <location>
        <begin position="1"/>
        <end position="35"/>
    </location>
</feature>
<organism evidence="2 3">
    <name type="scientific">Nocardia fusca</name>
    <dbReference type="NCBI Taxonomy" id="941183"/>
    <lineage>
        <taxon>Bacteria</taxon>
        <taxon>Bacillati</taxon>
        <taxon>Actinomycetota</taxon>
        <taxon>Actinomycetes</taxon>
        <taxon>Mycobacteriales</taxon>
        <taxon>Nocardiaceae</taxon>
        <taxon>Nocardia</taxon>
    </lineage>
</organism>
<dbReference type="Proteomes" id="UP001551658">
    <property type="component" value="Unassembled WGS sequence"/>
</dbReference>
<evidence type="ECO:0000256" key="1">
    <source>
        <dbReference type="SAM" id="MobiDB-lite"/>
    </source>
</evidence>
<protein>
    <recommendedName>
        <fullName evidence="4">Alpha/beta hydrolase</fullName>
    </recommendedName>
</protein>
<gene>
    <name evidence="2" type="ORF">AB0H72_29005</name>
</gene>
<accession>A0ABV3FGB3</accession>
<reference evidence="2 3" key="1">
    <citation type="submission" date="2024-06" db="EMBL/GenBank/DDBJ databases">
        <title>The Natural Products Discovery Center: Release of the First 8490 Sequenced Strains for Exploring Actinobacteria Biosynthetic Diversity.</title>
        <authorList>
            <person name="Kalkreuter E."/>
            <person name="Kautsar S.A."/>
            <person name="Yang D."/>
            <person name="Bader C.D."/>
            <person name="Teijaro C.N."/>
            <person name="Fluegel L."/>
            <person name="Davis C.M."/>
            <person name="Simpson J.R."/>
            <person name="Lauterbach L."/>
            <person name="Steele A.D."/>
            <person name="Gui C."/>
            <person name="Meng S."/>
            <person name="Li G."/>
            <person name="Viehrig K."/>
            <person name="Ye F."/>
            <person name="Su P."/>
            <person name="Kiefer A.F."/>
            <person name="Nichols A."/>
            <person name="Cepeda A.J."/>
            <person name="Yan W."/>
            <person name="Fan B."/>
            <person name="Jiang Y."/>
            <person name="Adhikari A."/>
            <person name="Zheng C.-J."/>
            <person name="Schuster L."/>
            <person name="Cowan T.M."/>
            <person name="Smanski M.J."/>
            <person name="Chevrette M.G."/>
            <person name="De Carvalho L.P.S."/>
            <person name="Shen B."/>
        </authorList>
    </citation>
    <scope>NUCLEOTIDE SEQUENCE [LARGE SCALE GENOMIC DNA]</scope>
    <source>
        <strain evidence="2 3">NPDC050671</strain>
    </source>
</reference>
<evidence type="ECO:0008006" key="4">
    <source>
        <dbReference type="Google" id="ProtNLM"/>
    </source>
</evidence>
<comment type="caution">
    <text evidence="2">The sequence shown here is derived from an EMBL/GenBank/DDBJ whole genome shotgun (WGS) entry which is preliminary data.</text>
</comment>
<evidence type="ECO:0000313" key="2">
    <source>
        <dbReference type="EMBL" id="MEV0366740.1"/>
    </source>
</evidence>
<dbReference type="RefSeq" id="WP_357985225.1">
    <property type="nucleotide sequence ID" value="NZ_JBFAIH010000022.1"/>
</dbReference>
<name>A0ABV3FGB3_9NOCA</name>
<proteinExistence type="predicted"/>
<keyword evidence="3" id="KW-1185">Reference proteome</keyword>